<evidence type="ECO:0000256" key="1">
    <source>
        <dbReference type="ARBA" id="ARBA00004370"/>
    </source>
</evidence>
<dbReference type="InterPro" id="IPR050618">
    <property type="entry name" value="Ubq-SigPath_Reg"/>
</dbReference>
<dbReference type="InterPro" id="IPR043136">
    <property type="entry name" value="B30.2/SPRY_sf"/>
</dbReference>
<dbReference type="PANTHER" id="PTHR12864">
    <property type="entry name" value="RAN BINDING PROTEIN 9-RELATED"/>
    <property type="match status" value="1"/>
</dbReference>
<keyword evidence="2" id="KW-0812">Transmembrane</keyword>
<keyword evidence="3" id="KW-1133">Transmembrane helix</keyword>
<evidence type="ECO:0000256" key="2">
    <source>
        <dbReference type="ARBA" id="ARBA00022692"/>
    </source>
</evidence>
<keyword evidence="6" id="KW-1185">Reference proteome</keyword>
<dbReference type="RefSeq" id="XP_043127316.1">
    <property type="nucleotide sequence ID" value="XM_043271381.1"/>
</dbReference>
<evidence type="ECO:0008006" key="7">
    <source>
        <dbReference type="Google" id="ProtNLM"/>
    </source>
</evidence>
<keyword evidence="4" id="KW-0472">Membrane</keyword>
<proteinExistence type="predicted"/>
<evidence type="ECO:0000256" key="3">
    <source>
        <dbReference type="ARBA" id="ARBA00022989"/>
    </source>
</evidence>
<accession>A0A9P3BWA6</accession>
<dbReference type="Gene3D" id="2.60.120.920">
    <property type="match status" value="1"/>
</dbReference>
<evidence type="ECO:0000313" key="5">
    <source>
        <dbReference type="EMBL" id="GIK04130.1"/>
    </source>
</evidence>
<evidence type="ECO:0000256" key="4">
    <source>
        <dbReference type="ARBA" id="ARBA00023136"/>
    </source>
</evidence>
<name>A0A9P3BWA6_ASPVI</name>
<dbReference type="AlphaFoldDB" id="A0A9P3BWA6"/>
<dbReference type="GO" id="GO:0016020">
    <property type="term" value="C:membrane"/>
    <property type="evidence" value="ECO:0007669"/>
    <property type="project" value="UniProtKB-SubCell"/>
</dbReference>
<comment type="caution">
    <text evidence="5">The sequence shown here is derived from an EMBL/GenBank/DDBJ whole genome shotgun (WGS) entry which is preliminary data.</text>
</comment>
<dbReference type="CDD" id="cd12910">
    <property type="entry name" value="SPRY_SSH4_like"/>
    <property type="match status" value="1"/>
</dbReference>
<dbReference type="EMBL" id="BOPL01000006">
    <property type="protein sequence ID" value="GIK04130.1"/>
    <property type="molecule type" value="Genomic_DNA"/>
</dbReference>
<gene>
    <name evidence="5" type="ORF">Aspvir_008207</name>
</gene>
<protein>
    <recommendedName>
        <fullName evidence="7">SPRY domain-containing protein</fullName>
    </recommendedName>
</protein>
<reference evidence="5 6" key="1">
    <citation type="submission" date="2021-02" db="EMBL/GenBank/DDBJ databases">
        <title>Pan-genome distribution and transcriptional activeness of fungal secondary metabolism genes in Aspergillus section Fumigati.</title>
        <authorList>
            <person name="Takahashi H."/>
            <person name="Umemura M."/>
            <person name="Ninomiya A."/>
            <person name="Kusuya Y."/>
            <person name="Urayama S."/>
            <person name="Shimizu M."/>
            <person name="Watanabe A."/>
            <person name="Kamei K."/>
            <person name="Yaguchi T."/>
            <person name="Hagiwara D."/>
        </authorList>
    </citation>
    <scope>NUCLEOTIDE SEQUENCE [LARGE SCALE GENOMIC DNA]</scope>
    <source>
        <strain evidence="5 6">IFM 47045</strain>
    </source>
</reference>
<evidence type="ECO:0000313" key="6">
    <source>
        <dbReference type="Proteomes" id="UP000710440"/>
    </source>
</evidence>
<dbReference type="OrthoDB" id="25503at2759"/>
<dbReference type="InterPro" id="IPR035780">
    <property type="entry name" value="SPRY_Ssh4-like"/>
</dbReference>
<sequence length="332" mass="36395">MSDCPNFQAPPPSYYASQAAWHPEQMDSGRAEPAPPPYHNWQELVPDTAILPPPPVTGYFCSNAGNASRDDAERAHEFCDRVPLHPPAMPSAAVYDCVRRYDLRPVQPNEFHGSLTVAYPGRWKGSTTNGNGDCIITTSLPLYFPINDSPYATEKSKTIYFEVKLLGLRAGPGTGFADSSGFSIGFVAQPYPSWRSPGWERGSLAVFSDDGCRFVNDSWGGKQFTDAFNVNDTVGLGMVLRLPEHLNGASRTGYKRAQVDVFFTRNGQREGGWNLHEEVDEEAGGVEGLEGDYDLYGAIGLFGGVDFEVCFHPAGWLWKPSDGSDMFPHPGN</sequence>
<dbReference type="Proteomes" id="UP000710440">
    <property type="component" value="Unassembled WGS sequence"/>
</dbReference>
<comment type="subcellular location">
    <subcellularLocation>
        <location evidence="1">Membrane</location>
    </subcellularLocation>
</comment>
<dbReference type="GeneID" id="66936189"/>
<organism evidence="5 6">
    <name type="scientific">Aspergillus viridinutans</name>
    <dbReference type="NCBI Taxonomy" id="75553"/>
    <lineage>
        <taxon>Eukaryota</taxon>
        <taxon>Fungi</taxon>
        <taxon>Dikarya</taxon>
        <taxon>Ascomycota</taxon>
        <taxon>Pezizomycotina</taxon>
        <taxon>Eurotiomycetes</taxon>
        <taxon>Eurotiomycetidae</taxon>
        <taxon>Eurotiales</taxon>
        <taxon>Aspergillaceae</taxon>
        <taxon>Aspergillus</taxon>
        <taxon>Aspergillus subgen. Fumigati</taxon>
    </lineage>
</organism>